<keyword evidence="9" id="KW-1185">Reference proteome</keyword>
<sequence length="1077" mass="117394">MSSTNSAPLQLFPSPSSHAMPRKSSLKKPKTPEPSLGQANDLRGVAWSVTMQPGRVARVQPANAHVKHIGSPRNPTSEIIPISNKGSPQRQLRTRRRSSAPSLAQLQANPEAMIDEDQLSPLPINTSFSPSSPPRIRTPVARVRRPAEVEVTPRAAVPVQELHTDDDQLSPLPSKQHFTLAESSKPEYPRAGDLKRSRSDASARPTVRIPSPPPNRSIFPQYNHDRPLAQQQYFPPPANATHTASTPARLPQTGSKVVTTTTTSWTDSAVALPDFTQQLPRASKPDAFAIWYASTTTSPPAGRKVCLDLAQPAGSAMSLVLGIEGHSLYSMTATDAPSAGKIPAHKQVSVRKACPETDIASPVAQLHLPATPASISDEPLTSVFPHQAAVDAIHFVANTPTACEIAHFDPTGISEEASRLAKDAVADAHRRYTCQLSRLTRRRDSFSILTASYVLQHPMLGPLIITVKKSTSLSAPRDPKAKISLHHPSATEAAIAAENLVLLSLDFASDTCTIDTPGLMALDEPYMIDTAISAVFAAAVLENDFVVKDTLTFEPPPKTPMIVPGTPGKLRRKLSNRTTKSAKKGRWYRRTKVVEIDEGSGELPGVARGNAAIAFHVLSRIENISASEKQMHSTFVAPTASEEAAVIRKLDYRLLPLVFVLYSLAVLDRSNLGNARLAGMTKDIDLEGNRYNLLGTIFYCAYICSQWLCMGWKQFSPHKCWGGLMACRFFLGIAEACFGPGVPLYLSYFYPRDKIGFRHGVFISGAAMANAYGGALAYGISQIKGSVAPWRILFIIEGAPTCLFAIVVWFYLPDSILKAPFLTDREKDIALHMTARNQRIDVDKQTGVRLKEMLMGMKDPTSWCCALCYFGCNVSFASLPLFVPTIISEMGAFTTIQSQGLSAPPYIFCFFTIITLCYLSDRFQMRGPFCALAATLGAIGFIINATTKGAGPRYFSIFLSVEIFASVALLLAWVANIQSTESKRAGGYTILATVGQCGPLLGTNVFPTSEKPYYRKGMWISAAFCLLVAVLSGVLSCSLIWQNRKMDREGIVAVEEFEETSGARAEDARNQKHRYVW</sequence>
<protein>
    <recommendedName>
        <fullName evidence="10">Major facilitator superfamily (MFS) profile domain-containing protein</fullName>
    </recommendedName>
</protein>
<feature type="transmembrane region" description="Helical" evidence="7">
    <location>
        <begin position="987"/>
        <end position="1006"/>
    </location>
</feature>
<dbReference type="Gene3D" id="1.20.1250.20">
    <property type="entry name" value="MFS general substrate transporter like domains"/>
    <property type="match status" value="3"/>
</dbReference>
<keyword evidence="2" id="KW-0813">Transport</keyword>
<dbReference type="OrthoDB" id="2985014at2759"/>
<feature type="compositionally biased region" description="Polar residues" evidence="6">
    <location>
        <begin position="1"/>
        <end position="17"/>
    </location>
</feature>
<feature type="transmembrane region" description="Helical" evidence="7">
    <location>
        <begin position="927"/>
        <end position="947"/>
    </location>
</feature>
<gene>
    <name evidence="8" type="ORF">B0A48_04021</name>
</gene>
<evidence type="ECO:0000256" key="5">
    <source>
        <dbReference type="ARBA" id="ARBA00023136"/>
    </source>
</evidence>
<evidence type="ECO:0000313" key="8">
    <source>
        <dbReference type="EMBL" id="OQO10721.1"/>
    </source>
</evidence>
<keyword evidence="5 7" id="KW-0472">Membrane</keyword>
<dbReference type="GO" id="GO:0022857">
    <property type="term" value="F:transmembrane transporter activity"/>
    <property type="evidence" value="ECO:0007669"/>
    <property type="project" value="InterPro"/>
</dbReference>
<dbReference type="InterPro" id="IPR036259">
    <property type="entry name" value="MFS_trans_sf"/>
</dbReference>
<dbReference type="Pfam" id="PF07690">
    <property type="entry name" value="MFS_1"/>
    <property type="match status" value="1"/>
</dbReference>
<feature type="transmembrane region" description="Helical" evidence="7">
    <location>
        <begin position="1018"/>
        <end position="1041"/>
    </location>
</feature>
<dbReference type="PANTHER" id="PTHR43791">
    <property type="entry name" value="PERMEASE-RELATED"/>
    <property type="match status" value="1"/>
</dbReference>
<comment type="subcellular location">
    <subcellularLocation>
        <location evidence="1">Membrane</location>
        <topology evidence="1">Multi-pass membrane protein</topology>
    </subcellularLocation>
</comment>
<dbReference type="STRING" id="1507870.A0A1V8THJ8"/>
<dbReference type="GO" id="GO:0016020">
    <property type="term" value="C:membrane"/>
    <property type="evidence" value="ECO:0007669"/>
    <property type="project" value="UniProtKB-SubCell"/>
</dbReference>
<feature type="region of interest" description="Disordered" evidence="6">
    <location>
        <begin position="67"/>
        <end position="103"/>
    </location>
</feature>
<comment type="caution">
    <text evidence="8">The sequence shown here is derived from an EMBL/GenBank/DDBJ whole genome shotgun (WGS) entry which is preliminary data.</text>
</comment>
<dbReference type="PANTHER" id="PTHR43791:SF36">
    <property type="entry name" value="TRANSPORTER, PUTATIVE (AFU_ORTHOLOGUE AFUA_6G08340)-RELATED"/>
    <property type="match status" value="1"/>
</dbReference>
<dbReference type="InParanoid" id="A0A1V8THJ8"/>
<feature type="transmembrane region" description="Helical" evidence="7">
    <location>
        <begin position="953"/>
        <end position="975"/>
    </location>
</feature>
<evidence type="ECO:0000313" key="9">
    <source>
        <dbReference type="Proteomes" id="UP000192596"/>
    </source>
</evidence>
<dbReference type="Proteomes" id="UP000192596">
    <property type="component" value="Unassembled WGS sequence"/>
</dbReference>
<evidence type="ECO:0008006" key="10">
    <source>
        <dbReference type="Google" id="ProtNLM"/>
    </source>
</evidence>
<evidence type="ECO:0000256" key="2">
    <source>
        <dbReference type="ARBA" id="ARBA00022448"/>
    </source>
</evidence>
<evidence type="ECO:0000256" key="6">
    <source>
        <dbReference type="SAM" id="MobiDB-lite"/>
    </source>
</evidence>
<dbReference type="AlphaFoldDB" id="A0A1V8THJ8"/>
<feature type="transmembrane region" description="Helical" evidence="7">
    <location>
        <begin position="760"/>
        <end position="780"/>
    </location>
</feature>
<reference evidence="9" key="1">
    <citation type="submission" date="2017-03" db="EMBL/GenBank/DDBJ databases">
        <title>Genomes of endolithic fungi from Antarctica.</title>
        <authorList>
            <person name="Coleine C."/>
            <person name="Masonjones S."/>
            <person name="Stajich J.E."/>
        </authorList>
    </citation>
    <scope>NUCLEOTIDE SEQUENCE [LARGE SCALE GENOMIC DNA]</scope>
    <source>
        <strain evidence="9">CCFEE 5527</strain>
    </source>
</reference>
<evidence type="ECO:0000256" key="4">
    <source>
        <dbReference type="ARBA" id="ARBA00022989"/>
    </source>
</evidence>
<feature type="compositionally biased region" description="Basic and acidic residues" evidence="6">
    <location>
        <begin position="184"/>
        <end position="201"/>
    </location>
</feature>
<feature type="compositionally biased region" description="Basic residues" evidence="6">
    <location>
        <begin position="20"/>
        <end position="29"/>
    </location>
</feature>
<feature type="transmembrane region" description="Helical" evidence="7">
    <location>
        <begin position="903"/>
        <end position="920"/>
    </location>
</feature>
<dbReference type="InterPro" id="IPR011701">
    <property type="entry name" value="MFS"/>
</dbReference>
<proteinExistence type="predicted"/>
<feature type="transmembrane region" description="Helical" evidence="7">
    <location>
        <begin position="728"/>
        <end position="748"/>
    </location>
</feature>
<accession>A0A1V8THJ8</accession>
<organism evidence="8 9">
    <name type="scientific">Cryoendolithus antarcticus</name>
    <dbReference type="NCBI Taxonomy" id="1507870"/>
    <lineage>
        <taxon>Eukaryota</taxon>
        <taxon>Fungi</taxon>
        <taxon>Dikarya</taxon>
        <taxon>Ascomycota</taxon>
        <taxon>Pezizomycotina</taxon>
        <taxon>Dothideomycetes</taxon>
        <taxon>Dothideomycetidae</taxon>
        <taxon>Cladosporiales</taxon>
        <taxon>Cladosporiaceae</taxon>
        <taxon>Cryoendolithus</taxon>
    </lineage>
</organism>
<feature type="transmembrane region" description="Helical" evidence="7">
    <location>
        <begin position="792"/>
        <end position="812"/>
    </location>
</feature>
<dbReference type="FunFam" id="1.20.1250.20:FF:000013">
    <property type="entry name" value="MFS general substrate transporter"/>
    <property type="match status" value="1"/>
</dbReference>
<evidence type="ECO:0000256" key="7">
    <source>
        <dbReference type="SAM" id="Phobius"/>
    </source>
</evidence>
<evidence type="ECO:0000256" key="1">
    <source>
        <dbReference type="ARBA" id="ARBA00004141"/>
    </source>
</evidence>
<keyword evidence="4 7" id="KW-1133">Transmembrane helix</keyword>
<feature type="region of interest" description="Disordered" evidence="6">
    <location>
        <begin position="1"/>
        <end position="42"/>
    </location>
</feature>
<dbReference type="SUPFAM" id="SSF103473">
    <property type="entry name" value="MFS general substrate transporter"/>
    <property type="match status" value="1"/>
</dbReference>
<feature type="region of interest" description="Disordered" evidence="6">
    <location>
        <begin position="125"/>
        <end position="216"/>
    </location>
</feature>
<name>A0A1V8THJ8_9PEZI</name>
<evidence type="ECO:0000256" key="3">
    <source>
        <dbReference type="ARBA" id="ARBA00022692"/>
    </source>
</evidence>
<feature type="transmembrane region" description="Helical" evidence="7">
    <location>
        <begin position="863"/>
        <end position="883"/>
    </location>
</feature>
<dbReference type="EMBL" id="NAJO01000008">
    <property type="protein sequence ID" value="OQO10721.1"/>
    <property type="molecule type" value="Genomic_DNA"/>
</dbReference>
<keyword evidence="3 7" id="KW-0812">Transmembrane</keyword>